<sequence length="499" mass="54048">MMKFNNLGAALSLVDPERAAIVDLSCAPPRNISYGAFETLAASFARGLRKRGFASGSRIAVVAANSTTYLAIVYGALRAGVTVVPVNYKLPPALVAFILRDSAANLVFTDEARRHLVPPGIECIDMDNADRSGAIPGFCDFGDFDTIQPAEGDMAMFIYTSGSSGVPKGVIFSHLGHLWALHHRTSAASPMAQRTVVAAPLYHQNGLASSQAALGSGGTVILLPTFEVEAFARAIVDYGVEMITAVPTMIAMLLRRTDLVRELDFSKVRLVRVSSAPSSPELIADIGRIFRNAKVVNGFGTTEGGPIFFGPHPDGIETPQMSVGYAHPDVTLRLMRDGREVEDEGVLEIKSRAIMMGYLNKPELSSTVITSDGFYVTGDIFRRDENGFFFFVSRADDMFICGGENVFPSDVEAMLMRHPAVAEVCVVPIADDIKGQKPVAFVVKRQGVDVSEEEIKSFALRNGPAYQHPRRVYFVSEFPLAGTNKVDRRALAERIAFAT</sequence>
<name>A0A5N3PE71_9HYPH</name>
<dbReference type="InterPro" id="IPR000873">
    <property type="entry name" value="AMP-dep_synth/lig_dom"/>
</dbReference>
<feature type="domain" description="AMP-binding enzyme C-terminal" evidence="2">
    <location>
        <begin position="411"/>
        <end position="485"/>
    </location>
</feature>
<dbReference type="PROSITE" id="PS00455">
    <property type="entry name" value="AMP_BINDING"/>
    <property type="match status" value="1"/>
</dbReference>
<dbReference type="InterPro" id="IPR045851">
    <property type="entry name" value="AMP-bd_C_sf"/>
</dbReference>
<dbReference type="EMBL" id="VCMV01000009">
    <property type="protein sequence ID" value="KAB0268047.1"/>
    <property type="molecule type" value="Genomic_DNA"/>
</dbReference>
<evidence type="ECO:0000259" key="2">
    <source>
        <dbReference type="Pfam" id="PF13193"/>
    </source>
</evidence>
<dbReference type="AlphaFoldDB" id="A0A5N3PE71"/>
<feature type="domain" description="AMP-dependent synthetase/ligase" evidence="1">
    <location>
        <begin position="16"/>
        <end position="359"/>
    </location>
</feature>
<dbReference type="InterPro" id="IPR025110">
    <property type="entry name" value="AMP-bd_C"/>
</dbReference>
<dbReference type="SUPFAM" id="SSF56801">
    <property type="entry name" value="Acetyl-CoA synthetase-like"/>
    <property type="match status" value="1"/>
</dbReference>
<gene>
    <name evidence="3" type="ORF">FEZ63_06680</name>
</gene>
<dbReference type="Pfam" id="PF13193">
    <property type="entry name" value="AMP-binding_C"/>
    <property type="match status" value="1"/>
</dbReference>
<organism evidence="3 4">
    <name type="scientific">Microvirga brassicacearum</name>
    <dbReference type="NCBI Taxonomy" id="2580413"/>
    <lineage>
        <taxon>Bacteria</taxon>
        <taxon>Pseudomonadati</taxon>
        <taxon>Pseudomonadota</taxon>
        <taxon>Alphaproteobacteria</taxon>
        <taxon>Hyphomicrobiales</taxon>
        <taxon>Methylobacteriaceae</taxon>
        <taxon>Microvirga</taxon>
    </lineage>
</organism>
<keyword evidence="4" id="KW-1185">Reference proteome</keyword>
<reference evidence="3 4" key="1">
    <citation type="journal article" date="2019" name="Microorganisms">
        <title>Genome Insights into the Novel Species Microvirga brassicacearum, a Rapeseed Endophyte with Biotechnological Potential.</title>
        <authorList>
            <person name="Jimenez-Gomez A."/>
            <person name="Saati-Santamaria Z."/>
            <person name="Igual J.M."/>
            <person name="Rivas R."/>
            <person name="Mateos P.F."/>
            <person name="Garcia-Fraile P."/>
        </authorList>
    </citation>
    <scope>NUCLEOTIDE SEQUENCE [LARGE SCALE GENOMIC DNA]</scope>
    <source>
        <strain evidence="3 4">CDVBN77</strain>
    </source>
</reference>
<dbReference type="PANTHER" id="PTHR43201">
    <property type="entry name" value="ACYL-COA SYNTHETASE"/>
    <property type="match status" value="1"/>
</dbReference>
<evidence type="ECO:0000313" key="3">
    <source>
        <dbReference type="EMBL" id="KAB0268047.1"/>
    </source>
</evidence>
<dbReference type="InterPro" id="IPR020845">
    <property type="entry name" value="AMP-binding_CS"/>
</dbReference>
<keyword evidence="3" id="KW-0436">Ligase</keyword>
<evidence type="ECO:0000259" key="1">
    <source>
        <dbReference type="Pfam" id="PF00501"/>
    </source>
</evidence>
<accession>A0A5N3PE71</accession>
<dbReference type="OrthoDB" id="9803968at2"/>
<dbReference type="PANTHER" id="PTHR43201:SF32">
    <property type="entry name" value="2-SUCCINYLBENZOATE--COA LIGASE, CHLOROPLASTIC_PEROXISOMAL"/>
    <property type="match status" value="1"/>
</dbReference>
<comment type="caution">
    <text evidence="3">The sequence shown here is derived from an EMBL/GenBank/DDBJ whole genome shotgun (WGS) entry which is preliminary data.</text>
</comment>
<dbReference type="Gene3D" id="3.30.300.30">
    <property type="match status" value="1"/>
</dbReference>
<evidence type="ECO:0000313" key="4">
    <source>
        <dbReference type="Proteomes" id="UP000325684"/>
    </source>
</evidence>
<dbReference type="InterPro" id="IPR042099">
    <property type="entry name" value="ANL_N_sf"/>
</dbReference>
<dbReference type="GO" id="GO:0031956">
    <property type="term" value="F:medium-chain fatty acid-CoA ligase activity"/>
    <property type="evidence" value="ECO:0007669"/>
    <property type="project" value="TreeGrafter"/>
</dbReference>
<dbReference type="Proteomes" id="UP000325684">
    <property type="component" value="Unassembled WGS sequence"/>
</dbReference>
<dbReference type="Gene3D" id="3.40.50.12780">
    <property type="entry name" value="N-terminal domain of ligase-like"/>
    <property type="match status" value="1"/>
</dbReference>
<protein>
    <submittedName>
        <fullName evidence="3">Acyl--CoA ligase</fullName>
    </submittedName>
</protein>
<dbReference type="GO" id="GO:0006631">
    <property type="term" value="P:fatty acid metabolic process"/>
    <property type="evidence" value="ECO:0007669"/>
    <property type="project" value="TreeGrafter"/>
</dbReference>
<dbReference type="RefSeq" id="WP_150942861.1">
    <property type="nucleotide sequence ID" value="NZ_VCMV01000009.1"/>
</dbReference>
<dbReference type="Pfam" id="PF00501">
    <property type="entry name" value="AMP-binding"/>
    <property type="match status" value="1"/>
</dbReference>
<proteinExistence type="predicted"/>